<feature type="region of interest" description="Disordered" evidence="1">
    <location>
        <begin position="1"/>
        <end position="33"/>
    </location>
</feature>
<evidence type="ECO:0008006" key="4">
    <source>
        <dbReference type="Google" id="ProtNLM"/>
    </source>
</evidence>
<name>A0A0D2EAY4_9EURO</name>
<dbReference type="PANTHER" id="PTHR43591:SF10">
    <property type="entry name" value="ABC TRANSMEMBRANE TYPE-1 DOMAIN-CONTAINING PROTEIN-RELATED"/>
    <property type="match status" value="1"/>
</dbReference>
<dbReference type="Proteomes" id="UP000053342">
    <property type="component" value="Unassembled WGS sequence"/>
</dbReference>
<dbReference type="GeneID" id="27355629"/>
<dbReference type="OrthoDB" id="2013972at2759"/>
<dbReference type="PANTHER" id="PTHR43591">
    <property type="entry name" value="METHYLTRANSFERASE"/>
    <property type="match status" value="1"/>
</dbReference>
<evidence type="ECO:0000313" key="3">
    <source>
        <dbReference type="Proteomes" id="UP000053342"/>
    </source>
</evidence>
<dbReference type="RefSeq" id="XP_016265360.1">
    <property type="nucleotide sequence ID" value="XM_016404355.1"/>
</dbReference>
<evidence type="ECO:0000256" key="1">
    <source>
        <dbReference type="SAM" id="MobiDB-lite"/>
    </source>
</evidence>
<sequence>MMADQPFGDGGRGSGVELSSGDESGFEESARSSVFEFREENGRTYHGVKDGAYLLPNDWAEQDRLEILHQLFTKLLEGKLYLAPISHDLHQVLDVGTGTGAWAIDFGDQFASANVQGIDLSPIQPTSVPPNVIFYVEDAEGDHWSYKTKFDLIHCRALCGVFANWPKFYAQAYKNLQPGGYMETQDYACQIYSNSNNMGMAPNCAKWMQELESASTEHGKTLNIAHKHRKWMIDAGFEDVTETIRNVPIGEWTENSDLHEIGQLLRSQMKLATTSFTLAHYSRILKYNIESIHVFMAYVNKELSDDALQLYMRFHFVYGRKPMGLQPENQMQQD</sequence>
<dbReference type="RefSeq" id="XP_016265361.1">
    <property type="nucleotide sequence ID" value="XM_016404356.1"/>
</dbReference>
<reference evidence="2 3" key="1">
    <citation type="submission" date="2015-01" db="EMBL/GenBank/DDBJ databases">
        <title>The Genome Sequence of Exophiala oligosperma CBS72588.</title>
        <authorList>
            <consortium name="The Broad Institute Genomics Platform"/>
            <person name="Cuomo C."/>
            <person name="de Hoog S."/>
            <person name="Gorbushina A."/>
            <person name="Stielow B."/>
            <person name="Teixiera M."/>
            <person name="Abouelleil A."/>
            <person name="Chapman S.B."/>
            <person name="Priest M."/>
            <person name="Young S.K."/>
            <person name="Wortman J."/>
            <person name="Nusbaum C."/>
            <person name="Birren B."/>
        </authorList>
    </citation>
    <scope>NUCLEOTIDE SEQUENCE [LARGE SCALE GENOMIC DNA]</scope>
    <source>
        <strain evidence="2 3">CBS 72588</strain>
    </source>
</reference>
<organism evidence="2 3">
    <name type="scientific">Exophiala oligosperma</name>
    <dbReference type="NCBI Taxonomy" id="215243"/>
    <lineage>
        <taxon>Eukaryota</taxon>
        <taxon>Fungi</taxon>
        <taxon>Dikarya</taxon>
        <taxon>Ascomycota</taxon>
        <taxon>Pezizomycotina</taxon>
        <taxon>Eurotiomycetes</taxon>
        <taxon>Chaetothyriomycetidae</taxon>
        <taxon>Chaetothyriales</taxon>
        <taxon>Herpotrichiellaceae</taxon>
        <taxon>Exophiala</taxon>
    </lineage>
</organism>
<dbReference type="Pfam" id="PF13489">
    <property type="entry name" value="Methyltransf_23"/>
    <property type="match status" value="1"/>
</dbReference>
<dbReference type="CDD" id="cd02440">
    <property type="entry name" value="AdoMet_MTases"/>
    <property type="match status" value="1"/>
</dbReference>
<dbReference type="GO" id="GO:0008168">
    <property type="term" value="F:methyltransferase activity"/>
    <property type="evidence" value="ECO:0007669"/>
    <property type="project" value="TreeGrafter"/>
</dbReference>
<evidence type="ECO:0000313" key="2">
    <source>
        <dbReference type="EMBL" id="KIW45144.1"/>
    </source>
</evidence>
<dbReference type="EMBL" id="KN847334">
    <property type="protein sequence ID" value="KIW45144.1"/>
    <property type="molecule type" value="Genomic_DNA"/>
</dbReference>
<dbReference type="HOGENOM" id="CLU_010595_0_2_1"/>
<dbReference type="InterPro" id="IPR029063">
    <property type="entry name" value="SAM-dependent_MTases_sf"/>
</dbReference>
<dbReference type="VEuPathDB" id="FungiDB:PV06_03555"/>
<dbReference type="STRING" id="215243.A0A0D2EAY4"/>
<keyword evidence="3" id="KW-1185">Reference proteome</keyword>
<dbReference type="SUPFAM" id="SSF53335">
    <property type="entry name" value="S-adenosyl-L-methionine-dependent methyltransferases"/>
    <property type="match status" value="1"/>
</dbReference>
<dbReference type="EMBL" id="KN847334">
    <property type="protein sequence ID" value="KIW45146.1"/>
    <property type="molecule type" value="Genomic_DNA"/>
</dbReference>
<accession>A0A0D2EAY4</accession>
<dbReference type="RefSeq" id="XP_016265362.1">
    <property type="nucleotide sequence ID" value="XM_016404357.1"/>
</dbReference>
<protein>
    <recommendedName>
        <fullName evidence="4">Methyltransferase domain-containing protein</fullName>
    </recommendedName>
</protein>
<dbReference type="Gene3D" id="3.40.50.150">
    <property type="entry name" value="Vaccinia Virus protein VP39"/>
    <property type="match status" value="1"/>
</dbReference>
<proteinExistence type="predicted"/>
<gene>
    <name evidence="2" type="ORF">PV06_03555</name>
</gene>
<dbReference type="EMBL" id="KN847334">
    <property type="protein sequence ID" value="KIW45145.1"/>
    <property type="molecule type" value="Genomic_DNA"/>
</dbReference>
<dbReference type="AlphaFoldDB" id="A0A0D2EAY4"/>